<dbReference type="AlphaFoldDB" id="A0A8T0FZ76"/>
<sequence length="138" mass="15542">MATQTVTPCAGTICGYRMQLDHVWSPRSLRIHISPSQYCTQNGDSSEKTTFCHSCVHLCHLAHQSRRLSLCCIVKGSRSHDRLVDSPCCCKRRRTVRADAGRVDPACLSNPLIPYSHDSGGFRPLRWAISRYNNSHSR</sequence>
<comment type="caution">
    <text evidence="1">The sequence shown here is derived from an EMBL/GenBank/DDBJ whole genome shotgun (WGS) entry which is preliminary data.</text>
</comment>
<accession>A0A8T0FZ76</accession>
<proteinExistence type="predicted"/>
<organism evidence="1 2">
    <name type="scientific">Argiope bruennichi</name>
    <name type="common">Wasp spider</name>
    <name type="synonym">Aranea bruennichi</name>
    <dbReference type="NCBI Taxonomy" id="94029"/>
    <lineage>
        <taxon>Eukaryota</taxon>
        <taxon>Metazoa</taxon>
        <taxon>Ecdysozoa</taxon>
        <taxon>Arthropoda</taxon>
        <taxon>Chelicerata</taxon>
        <taxon>Arachnida</taxon>
        <taxon>Araneae</taxon>
        <taxon>Araneomorphae</taxon>
        <taxon>Entelegynae</taxon>
        <taxon>Araneoidea</taxon>
        <taxon>Araneidae</taxon>
        <taxon>Argiope</taxon>
    </lineage>
</organism>
<name>A0A8T0FZ76_ARGBR</name>
<keyword evidence="2" id="KW-1185">Reference proteome</keyword>
<dbReference type="EMBL" id="JABXBU010000001">
    <property type="protein sequence ID" value="KAF8796341.1"/>
    <property type="molecule type" value="Genomic_DNA"/>
</dbReference>
<evidence type="ECO:0000313" key="2">
    <source>
        <dbReference type="Proteomes" id="UP000807504"/>
    </source>
</evidence>
<evidence type="ECO:0000313" key="1">
    <source>
        <dbReference type="EMBL" id="KAF8796341.1"/>
    </source>
</evidence>
<protein>
    <submittedName>
        <fullName evidence="1">Uncharacterized protein</fullName>
    </submittedName>
</protein>
<reference evidence="1" key="1">
    <citation type="journal article" date="2020" name="bioRxiv">
        <title>Chromosome-level reference genome of the European wasp spider Argiope bruennichi: a resource for studies on range expansion and evolutionary adaptation.</title>
        <authorList>
            <person name="Sheffer M.M."/>
            <person name="Hoppe A."/>
            <person name="Krehenwinkel H."/>
            <person name="Uhl G."/>
            <person name="Kuss A.W."/>
            <person name="Jensen L."/>
            <person name="Jensen C."/>
            <person name="Gillespie R.G."/>
            <person name="Hoff K.J."/>
            <person name="Prost S."/>
        </authorList>
    </citation>
    <scope>NUCLEOTIDE SEQUENCE</scope>
</reference>
<dbReference type="Proteomes" id="UP000807504">
    <property type="component" value="Unassembled WGS sequence"/>
</dbReference>
<reference evidence="1" key="2">
    <citation type="submission" date="2020-06" db="EMBL/GenBank/DDBJ databases">
        <authorList>
            <person name="Sheffer M."/>
        </authorList>
    </citation>
    <scope>NUCLEOTIDE SEQUENCE</scope>
</reference>
<gene>
    <name evidence="1" type="ORF">HNY73_000725</name>
</gene>